<dbReference type="InterPro" id="IPR016156">
    <property type="entry name" value="FAD/NAD-linked_Rdtase_dimer_sf"/>
</dbReference>
<dbReference type="Gene3D" id="3.30.390.30">
    <property type="match status" value="1"/>
</dbReference>
<name>A0ABS2QS06_9BACI</name>
<dbReference type="PROSITE" id="PS00076">
    <property type="entry name" value="PYRIDINE_REDOX_1"/>
    <property type="match status" value="1"/>
</dbReference>
<evidence type="ECO:0000256" key="2">
    <source>
        <dbReference type="ARBA" id="ARBA00007532"/>
    </source>
</evidence>
<feature type="domain" description="Pyridine nucleotide-disulphide oxidoreductase dimerisation" evidence="10">
    <location>
        <begin position="341"/>
        <end position="449"/>
    </location>
</feature>
<evidence type="ECO:0000256" key="9">
    <source>
        <dbReference type="RuleBase" id="RU003691"/>
    </source>
</evidence>
<dbReference type="InterPro" id="IPR036188">
    <property type="entry name" value="FAD/NAD-bd_sf"/>
</dbReference>
<dbReference type="Pfam" id="PF07992">
    <property type="entry name" value="Pyr_redox_2"/>
    <property type="match status" value="1"/>
</dbReference>
<keyword evidence="7" id="KW-1015">Disulfide bond</keyword>
<proteinExistence type="inferred from homology"/>
<dbReference type="PRINTS" id="PR00368">
    <property type="entry name" value="FADPNR"/>
</dbReference>
<dbReference type="PANTHER" id="PTHR43014">
    <property type="entry name" value="MERCURIC REDUCTASE"/>
    <property type="match status" value="1"/>
</dbReference>
<keyword evidence="8 9" id="KW-0676">Redox-active center</keyword>
<evidence type="ECO:0000256" key="7">
    <source>
        <dbReference type="ARBA" id="ARBA00023157"/>
    </source>
</evidence>
<dbReference type="Pfam" id="PF02852">
    <property type="entry name" value="Pyr_redox_dim"/>
    <property type="match status" value="1"/>
</dbReference>
<dbReference type="PRINTS" id="PR00411">
    <property type="entry name" value="PNDRDTASEI"/>
</dbReference>
<keyword evidence="13" id="KW-1185">Reference proteome</keyword>
<comment type="cofactor">
    <cofactor evidence="1">
        <name>FAD</name>
        <dbReference type="ChEBI" id="CHEBI:57692"/>
    </cofactor>
</comment>
<keyword evidence="4 9" id="KW-0274">FAD</keyword>
<feature type="domain" description="FAD/NAD(P)-binding" evidence="11">
    <location>
        <begin position="4"/>
        <end position="321"/>
    </location>
</feature>
<reference evidence="12 13" key="1">
    <citation type="submission" date="2021-01" db="EMBL/GenBank/DDBJ databases">
        <title>Genomic Encyclopedia of Type Strains, Phase IV (KMG-IV): sequencing the most valuable type-strain genomes for metagenomic binning, comparative biology and taxonomic classification.</title>
        <authorList>
            <person name="Goeker M."/>
        </authorList>
    </citation>
    <scope>NUCLEOTIDE SEQUENCE [LARGE SCALE GENOMIC DNA]</scope>
    <source>
        <strain evidence="12 13">DSM 104297</strain>
    </source>
</reference>
<dbReference type="InterPro" id="IPR023753">
    <property type="entry name" value="FAD/NAD-binding_dom"/>
</dbReference>
<dbReference type="PIRSF" id="PIRSF000350">
    <property type="entry name" value="Mercury_reductase_MerA"/>
    <property type="match status" value="1"/>
</dbReference>
<evidence type="ECO:0000256" key="4">
    <source>
        <dbReference type="ARBA" id="ARBA00022827"/>
    </source>
</evidence>
<dbReference type="InterPro" id="IPR012999">
    <property type="entry name" value="Pyr_OxRdtase_I_AS"/>
</dbReference>
<keyword evidence="5" id="KW-0521">NADP</keyword>
<evidence type="ECO:0000256" key="5">
    <source>
        <dbReference type="ARBA" id="ARBA00022857"/>
    </source>
</evidence>
<dbReference type="EMBL" id="JAFBFC010000001">
    <property type="protein sequence ID" value="MBM7701299.1"/>
    <property type="molecule type" value="Genomic_DNA"/>
</dbReference>
<evidence type="ECO:0000256" key="3">
    <source>
        <dbReference type="ARBA" id="ARBA00022630"/>
    </source>
</evidence>
<evidence type="ECO:0000313" key="13">
    <source>
        <dbReference type="Proteomes" id="UP000809829"/>
    </source>
</evidence>
<keyword evidence="12" id="KW-0670">Pyruvate</keyword>
<evidence type="ECO:0000259" key="10">
    <source>
        <dbReference type="Pfam" id="PF02852"/>
    </source>
</evidence>
<dbReference type="PANTHER" id="PTHR43014:SF2">
    <property type="entry name" value="MERCURIC REDUCTASE"/>
    <property type="match status" value="1"/>
</dbReference>
<evidence type="ECO:0000256" key="6">
    <source>
        <dbReference type="ARBA" id="ARBA00023002"/>
    </source>
</evidence>
<evidence type="ECO:0000256" key="8">
    <source>
        <dbReference type="ARBA" id="ARBA00023284"/>
    </source>
</evidence>
<evidence type="ECO:0000259" key="11">
    <source>
        <dbReference type="Pfam" id="PF07992"/>
    </source>
</evidence>
<evidence type="ECO:0000256" key="1">
    <source>
        <dbReference type="ARBA" id="ARBA00001974"/>
    </source>
</evidence>
<sequence length="475" mass="52352">MKKYDVIVIGGGAGGLTVAAGAASLGAKVALIEKNSELGGDCLHYGCVPSKAFITAAKEVHETFKSAKKFGLKVEGTAPLEHAMNRVKEAISIIQEHDSKERFKQLGIDLFEGKGYLKTTTQVQINKEKTIEGKRIVLATGSRPNIPPIDGLLEAGFLTNETLFEVKKAPKRLLVIGGGPIGLEMAQSFARFGSEVTIMEGNSTIFSKEDEEIVPIVLTELQKEMTFRFNVSIKKVEKKENEKIVTFEQNGKIEELIFDEILLSAGRKPNTDGLGLEEVGVTLKHGYAVVNEYLQTNVPTIYAVGDVNGQFQFTHAAGMEGKVVVRNAVFGIKGKVKYDHVPWVTYTDPEVFHLGLTEREAKETHGDNIRVFKVDVKNVDRFVSDRDAVGLLKVITNEKGTILGAHAVGKNAGDWMQEITFAKAQGHKIGDISNVIHPYPTHGAIIQQAADQYWREKLFNGWVPKVAETYIKWFR</sequence>
<comment type="caution">
    <text evidence="12">The sequence shown here is derived from an EMBL/GenBank/DDBJ whole genome shotgun (WGS) entry which is preliminary data.</text>
</comment>
<gene>
    <name evidence="12" type="ORF">JOC83_000125</name>
</gene>
<dbReference type="InterPro" id="IPR004099">
    <property type="entry name" value="Pyr_nucl-diS_OxRdtase_dimer"/>
</dbReference>
<dbReference type="RefSeq" id="WP_205182522.1">
    <property type="nucleotide sequence ID" value="NZ_JAFBFC010000001.1"/>
</dbReference>
<protein>
    <submittedName>
        <fullName evidence="12">Pyruvate/2-oxoglutarate dehydrogenase complex dihydrolipoamide dehydrogenase (E3) component</fullName>
    </submittedName>
</protein>
<dbReference type="Gene3D" id="3.50.50.60">
    <property type="entry name" value="FAD/NAD(P)-binding domain"/>
    <property type="match status" value="2"/>
</dbReference>
<dbReference type="InterPro" id="IPR001100">
    <property type="entry name" value="Pyr_nuc-diS_OxRdtase"/>
</dbReference>
<keyword evidence="6 9" id="KW-0560">Oxidoreductase</keyword>
<organism evidence="12 13">
    <name type="scientific">Priestia iocasae</name>
    <dbReference type="NCBI Taxonomy" id="2291674"/>
    <lineage>
        <taxon>Bacteria</taxon>
        <taxon>Bacillati</taxon>
        <taxon>Bacillota</taxon>
        <taxon>Bacilli</taxon>
        <taxon>Bacillales</taxon>
        <taxon>Bacillaceae</taxon>
        <taxon>Priestia</taxon>
    </lineage>
</organism>
<dbReference type="Proteomes" id="UP000809829">
    <property type="component" value="Unassembled WGS sequence"/>
</dbReference>
<dbReference type="SUPFAM" id="SSF51905">
    <property type="entry name" value="FAD/NAD(P)-binding domain"/>
    <property type="match status" value="1"/>
</dbReference>
<accession>A0ABS2QS06</accession>
<dbReference type="SUPFAM" id="SSF55424">
    <property type="entry name" value="FAD/NAD-linked reductases, dimerisation (C-terminal) domain"/>
    <property type="match status" value="1"/>
</dbReference>
<evidence type="ECO:0000313" key="12">
    <source>
        <dbReference type="EMBL" id="MBM7701299.1"/>
    </source>
</evidence>
<comment type="similarity">
    <text evidence="2 9">Belongs to the class-I pyridine nucleotide-disulfide oxidoreductase family.</text>
</comment>
<keyword evidence="3 9" id="KW-0285">Flavoprotein</keyword>